<dbReference type="PANTHER" id="PTHR30435">
    <property type="entry name" value="FLAGELLAR PROTEIN"/>
    <property type="match status" value="1"/>
</dbReference>
<protein>
    <recommendedName>
        <fullName evidence="3">Flagellar hook protein FlgE</fullName>
    </recommendedName>
</protein>
<dbReference type="PROSITE" id="PS00588">
    <property type="entry name" value="FLAGELLA_BB_ROD"/>
    <property type="match status" value="1"/>
</dbReference>
<dbReference type="Pfam" id="PF00460">
    <property type="entry name" value="Flg_bb_rod"/>
    <property type="match status" value="1"/>
</dbReference>
<dbReference type="PANTHER" id="PTHR30435:SF19">
    <property type="entry name" value="FLAGELLAR BASAL-BODY ROD PROTEIN FLGG"/>
    <property type="match status" value="1"/>
</dbReference>
<dbReference type="InterPro" id="IPR053967">
    <property type="entry name" value="LlgE_F_G-like_D1"/>
</dbReference>
<dbReference type="InterPro" id="IPR001444">
    <property type="entry name" value="Flag_bb_rod_N"/>
</dbReference>
<dbReference type="InterPro" id="IPR011491">
    <property type="entry name" value="FlgE_D2"/>
</dbReference>
<evidence type="ECO:0000256" key="2">
    <source>
        <dbReference type="ARBA" id="ARBA00009677"/>
    </source>
</evidence>
<evidence type="ECO:0000256" key="4">
    <source>
        <dbReference type="ARBA" id="ARBA00023143"/>
    </source>
</evidence>
<dbReference type="Gene3D" id="2.60.98.20">
    <property type="entry name" value="Flagellar hook protein FlgE"/>
    <property type="match status" value="1"/>
</dbReference>
<feature type="domain" description="Flagellar basal body rod protein N-terminal" evidence="6">
    <location>
        <begin position="5"/>
        <end position="35"/>
    </location>
</feature>
<keyword evidence="10" id="KW-0969">Cilium</keyword>
<evidence type="ECO:0000313" key="11">
    <source>
        <dbReference type="Proteomes" id="UP000008139"/>
    </source>
</evidence>
<dbReference type="eggNOG" id="COG1749">
    <property type="taxonomic scope" value="Bacteria"/>
</dbReference>
<comment type="subcellular location">
    <subcellularLocation>
        <location evidence="1 5">Bacterial flagellum basal body</location>
    </subcellularLocation>
</comment>
<evidence type="ECO:0000259" key="7">
    <source>
        <dbReference type="Pfam" id="PF06429"/>
    </source>
</evidence>
<name>F2LTI1_HIPMA</name>
<comment type="similarity">
    <text evidence="2 5">Belongs to the flagella basal body rod proteins family.</text>
</comment>
<reference evidence="10 11" key="1">
    <citation type="journal article" date="2011" name="Stand. Genomic Sci.">
        <title>Complete genome sequence of the thermophilic sulfur-reducer Hippea maritima type strain (MH(2)).</title>
        <authorList>
            <person name="Huntemann M."/>
            <person name="Lu M."/>
            <person name="Nolan M."/>
            <person name="Lapidus A."/>
            <person name="Lucas S."/>
            <person name="Hammon N."/>
            <person name="Deshpande S."/>
            <person name="Cheng J.F."/>
            <person name="Tapia R."/>
            <person name="Han C."/>
            <person name="Goodwin L."/>
            <person name="Pitluck S."/>
            <person name="Liolios K."/>
            <person name="Pagani I."/>
            <person name="Ivanova N."/>
            <person name="Ovchinikova G."/>
            <person name="Pati A."/>
            <person name="Chen A."/>
            <person name="Palaniappan K."/>
            <person name="Land M."/>
            <person name="Hauser L."/>
            <person name="Jeffries C.D."/>
            <person name="Detter J.C."/>
            <person name="Brambilla E.M."/>
            <person name="Rohde M."/>
            <person name="Spring S."/>
            <person name="Goker M."/>
            <person name="Woyke T."/>
            <person name="Bristow J."/>
            <person name="Eisen J.A."/>
            <person name="Markowitz V."/>
            <person name="Hugenholtz P."/>
            <person name="Kyrpides N.C."/>
            <person name="Klenk H.P."/>
            <person name="Mavromatis K."/>
        </authorList>
    </citation>
    <scope>NUCLEOTIDE SEQUENCE [LARGE SCALE GENOMIC DNA]</scope>
    <source>
        <strain evidence="11">ATCC 700847 / DSM 10411 / MH2</strain>
    </source>
</reference>
<accession>F2LTI1</accession>
<keyword evidence="4 5" id="KW-0975">Bacterial flagellum</keyword>
<dbReference type="GO" id="GO:0009425">
    <property type="term" value="C:bacterial-type flagellum basal body"/>
    <property type="evidence" value="ECO:0007669"/>
    <property type="project" value="UniProtKB-SubCell"/>
</dbReference>
<dbReference type="SUPFAM" id="SSF117143">
    <property type="entry name" value="Flagellar hook protein flgE"/>
    <property type="match status" value="2"/>
</dbReference>
<dbReference type="Pfam" id="PF07559">
    <property type="entry name" value="FlgE_D2"/>
    <property type="match status" value="1"/>
</dbReference>
<sequence>MIRALYTSSNGLFEQQLGVDSITNNIANVNTIGYKKTRPTFASLLYQTQKLGMPGENPMQIGLGVKLQSTDTIMSEGTLITGNKDTDLAIEGKGFFTLLDPSSKDSASYLFTRAGDFSFDADGNLVNPNGYMVVGWLAEQSQQGTGYYIPEDPTTGLPTGTIQPINISSYEDVPAVASTYIRFKANLNSSSKVDEYSPLKTSNDPTLRVNFNSVFNSNGELLNAQDGDNFQISYDGGTTWHTYEYDNDGNVSAGAEGFTTIDDLLSNMQSDVVADGITAEVSFEDGQVKIKNTGNNDISIRVRPTTEDPTFPTPQENQKLTTVFENLNQVVEPGETISSQNMETATHIVHSFFYDSTGDKHKIDVTFYRINQNQWAYEVSLPNNDGTVANNTGVVSFDKNGGLDVNTQSPTVNVTLNSGAPPTQLLINLWNTDSGGYEGNQFTGLTQFAMDSDTSFQDQDGSHSGILQKVFVDRDGNIMGTYSNGNSYSIAKLAISKFMNPQGLKREGKTMFKTTPNADSEDVLSSYGFIGVANEGGRGMILSNHLEASNVDLGEAFVNLIEYQRGFEANSKGVTTADQLLQTAIQLKR</sequence>
<dbReference type="AlphaFoldDB" id="F2LTI1"/>
<feature type="domain" description="Flagellar hook protein FlgE D2" evidence="8">
    <location>
        <begin position="332"/>
        <end position="461"/>
    </location>
</feature>
<evidence type="ECO:0000256" key="3">
    <source>
        <dbReference type="ARBA" id="ARBA00019015"/>
    </source>
</evidence>
<feature type="domain" description="Flagellar hook protein FlgE/F/G-like D1" evidence="9">
    <location>
        <begin position="89"/>
        <end position="146"/>
    </location>
</feature>
<dbReference type="InParanoid" id="F2LTI1"/>
<evidence type="ECO:0000259" key="6">
    <source>
        <dbReference type="Pfam" id="PF00460"/>
    </source>
</evidence>
<keyword evidence="10" id="KW-0282">Flagellum</keyword>
<dbReference type="NCBIfam" id="TIGR03506">
    <property type="entry name" value="FlgEFG_subfam"/>
    <property type="match status" value="2"/>
</dbReference>
<dbReference type="GO" id="GO:0071978">
    <property type="term" value="P:bacterial-type flagellum-dependent swarming motility"/>
    <property type="evidence" value="ECO:0007669"/>
    <property type="project" value="TreeGrafter"/>
</dbReference>
<organism evidence="10 11">
    <name type="scientific">Hippea maritima (strain ATCC 700847 / DSM 10411 / MH2)</name>
    <dbReference type="NCBI Taxonomy" id="760142"/>
    <lineage>
        <taxon>Bacteria</taxon>
        <taxon>Pseudomonadati</taxon>
        <taxon>Campylobacterota</taxon>
        <taxon>Desulfurellia</taxon>
        <taxon>Desulfurellales</taxon>
        <taxon>Hippeaceae</taxon>
        <taxon>Hippea</taxon>
    </lineage>
</organism>
<dbReference type="Pfam" id="PF22692">
    <property type="entry name" value="LlgE_F_G_D1"/>
    <property type="match status" value="1"/>
</dbReference>
<keyword evidence="10" id="KW-0966">Cell projection</keyword>
<dbReference type="HOGENOM" id="CLU_013687_2_4_7"/>
<proteinExistence type="inferred from homology"/>
<feature type="domain" description="Flagellar basal-body/hook protein C-terminal" evidence="7">
    <location>
        <begin position="543"/>
        <end position="587"/>
    </location>
</feature>
<reference evidence="11" key="2">
    <citation type="submission" date="2011-03" db="EMBL/GenBank/DDBJ databases">
        <title>The complete genome of Hippea maritima DSM 10411.</title>
        <authorList>
            <consortium name="US DOE Joint Genome Institute (JGI-PGF)"/>
            <person name="Lucas S."/>
            <person name="Copeland A."/>
            <person name="Lapidus A."/>
            <person name="Bruce D."/>
            <person name="Goodwin L."/>
            <person name="Pitluck S."/>
            <person name="Peters L."/>
            <person name="Kyrpides N."/>
            <person name="Mavromatis K."/>
            <person name="Pagani I."/>
            <person name="Ivanova N."/>
            <person name="Mikhailova N."/>
            <person name="Lu M."/>
            <person name="Detter J.C."/>
            <person name="Tapia R."/>
            <person name="Han C."/>
            <person name="Land M."/>
            <person name="Hauser L."/>
            <person name="Markowitz V."/>
            <person name="Cheng J.-F."/>
            <person name="Hugenholtz P."/>
            <person name="Woyke T."/>
            <person name="Wu D."/>
            <person name="Spring S."/>
            <person name="Schroeder M."/>
            <person name="Brambilla E."/>
            <person name="Klenk H.-P."/>
            <person name="Eisen J.A."/>
        </authorList>
    </citation>
    <scope>NUCLEOTIDE SEQUENCE [LARGE SCALE GENOMIC DNA]</scope>
    <source>
        <strain evidence="11">ATCC 700847 / DSM 10411 / MH2</strain>
    </source>
</reference>
<dbReference type="InterPro" id="IPR019776">
    <property type="entry name" value="Flagellar_basal_body_rod_CS"/>
</dbReference>
<evidence type="ECO:0000256" key="1">
    <source>
        <dbReference type="ARBA" id="ARBA00004117"/>
    </source>
</evidence>
<evidence type="ECO:0000313" key="10">
    <source>
        <dbReference type="EMBL" id="AEA33306.1"/>
    </source>
</evidence>
<dbReference type="InterPro" id="IPR037925">
    <property type="entry name" value="FlgE/F/G-like"/>
</dbReference>
<evidence type="ECO:0000256" key="5">
    <source>
        <dbReference type="RuleBase" id="RU362116"/>
    </source>
</evidence>
<dbReference type="OrthoDB" id="9804559at2"/>
<evidence type="ECO:0000259" key="9">
    <source>
        <dbReference type="Pfam" id="PF22692"/>
    </source>
</evidence>
<evidence type="ECO:0000259" key="8">
    <source>
        <dbReference type="Pfam" id="PF07559"/>
    </source>
</evidence>
<dbReference type="InterPro" id="IPR020013">
    <property type="entry name" value="Flagellar_FlgE/F/G"/>
</dbReference>
<dbReference type="InterPro" id="IPR037058">
    <property type="entry name" value="Falgellar_hook_FlgE_sf"/>
</dbReference>
<dbReference type="Proteomes" id="UP000008139">
    <property type="component" value="Chromosome"/>
</dbReference>
<dbReference type="Pfam" id="PF06429">
    <property type="entry name" value="Flg_bbr_C"/>
    <property type="match status" value="1"/>
</dbReference>
<dbReference type="KEGG" id="hmr:Hipma_0329"/>
<dbReference type="STRING" id="760142.Hipma_0329"/>
<keyword evidence="11" id="KW-1185">Reference proteome</keyword>
<dbReference type="InterPro" id="IPR010930">
    <property type="entry name" value="Flg_bb/hook_C_dom"/>
</dbReference>
<dbReference type="EMBL" id="CP002606">
    <property type="protein sequence ID" value="AEA33306.1"/>
    <property type="molecule type" value="Genomic_DNA"/>
</dbReference>
<gene>
    <name evidence="10" type="ordered locus">Hipma_0329</name>
</gene>
<dbReference type="RefSeq" id="WP_013681350.1">
    <property type="nucleotide sequence ID" value="NC_015318.1"/>
</dbReference>